<dbReference type="FunFam" id="1.20.1050.10:FF:000010">
    <property type="entry name" value="Maleylacetoacetate isomerase isoform 1"/>
    <property type="match status" value="1"/>
</dbReference>
<keyword evidence="11" id="KW-1185">Reference proteome</keyword>
<keyword evidence="10" id="KW-0413">Isomerase</keyword>
<comment type="similarity">
    <text evidence="4">Belongs to the GST superfamily. Zeta family.</text>
</comment>
<dbReference type="NCBIfam" id="TIGR01262">
    <property type="entry name" value="maiA"/>
    <property type="match status" value="1"/>
</dbReference>
<dbReference type="InterPro" id="IPR034333">
    <property type="entry name" value="GST_Zeta_N"/>
</dbReference>
<dbReference type="InterPro" id="IPR005955">
    <property type="entry name" value="GST_Zeta"/>
</dbReference>
<dbReference type="InterPro" id="IPR004045">
    <property type="entry name" value="Glutathione_S-Trfase_N"/>
</dbReference>
<organism evidence="10 11">
    <name type="scientific">Hypsibius exemplaris</name>
    <name type="common">Freshwater tardigrade</name>
    <dbReference type="NCBI Taxonomy" id="2072580"/>
    <lineage>
        <taxon>Eukaryota</taxon>
        <taxon>Metazoa</taxon>
        <taxon>Ecdysozoa</taxon>
        <taxon>Tardigrada</taxon>
        <taxon>Eutardigrada</taxon>
        <taxon>Parachela</taxon>
        <taxon>Hypsibioidea</taxon>
        <taxon>Hypsibiidae</taxon>
        <taxon>Hypsibius</taxon>
    </lineage>
</organism>
<feature type="domain" description="GST C-terminal" evidence="9">
    <location>
        <begin position="90"/>
        <end position="212"/>
    </location>
</feature>
<dbReference type="InterPro" id="IPR034330">
    <property type="entry name" value="GST_Zeta_C"/>
</dbReference>
<comment type="cofactor">
    <cofactor evidence="2">
        <name>glutathione</name>
        <dbReference type="ChEBI" id="CHEBI:57925"/>
    </cofactor>
</comment>
<feature type="domain" description="GST N-terminal" evidence="8">
    <location>
        <begin position="4"/>
        <end position="85"/>
    </location>
</feature>
<comment type="caution">
    <text evidence="10">The sequence shown here is derived from an EMBL/GenBank/DDBJ whole genome shotgun (WGS) entry which is preliminary data.</text>
</comment>
<keyword evidence="6" id="KW-0828">Tyrosine catabolism</keyword>
<evidence type="ECO:0000256" key="5">
    <source>
        <dbReference type="ARBA" id="ARBA00013199"/>
    </source>
</evidence>
<dbReference type="InterPro" id="IPR036282">
    <property type="entry name" value="Glutathione-S-Trfase_C_sf"/>
</dbReference>
<dbReference type="PROSITE" id="PS50404">
    <property type="entry name" value="GST_NTER"/>
    <property type="match status" value="1"/>
</dbReference>
<dbReference type="AlphaFoldDB" id="A0A1W0X5M7"/>
<keyword evidence="7" id="KW-0585">Phenylalanine catabolism</keyword>
<dbReference type="GO" id="GO:0016034">
    <property type="term" value="F:maleylacetoacetate isomerase activity"/>
    <property type="evidence" value="ECO:0007669"/>
    <property type="project" value="UniProtKB-EC"/>
</dbReference>
<dbReference type="InterPro" id="IPR004046">
    <property type="entry name" value="GST_C"/>
</dbReference>
<dbReference type="UniPathway" id="UPA00139">
    <property type="reaction ID" value="UER00340"/>
</dbReference>
<protein>
    <recommendedName>
        <fullName evidence="5">maleylacetoacetate isomerase</fullName>
        <ecNumber evidence="5">5.2.1.2</ecNumber>
    </recommendedName>
</protein>
<dbReference type="PANTHER" id="PTHR42673:SF4">
    <property type="entry name" value="MALEYLACETOACETATE ISOMERASE"/>
    <property type="match status" value="1"/>
</dbReference>
<dbReference type="CDD" id="cd03191">
    <property type="entry name" value="GST_C_Zeta"/>
    <property type="match status" value="1"/>
</dbReference>
<dbReference type="CDD" id="cd03042">
    <property type="entry name" value="GST_N_Zeta"/>
    <property type="match status" value="1"/>
</dbReference>
<dbReference type="Gene3D" id="3.40.30.10">
    <property type="entry name" value="Glutaredoxin"/>
    <property type="match status" value="1"/>
</dbReference>
<dbReference type="Pfam" id="PF14497">
    <property type="entry name" value="GST_C_3"/>
    <property type="match status" value="1"/>
</dbReference>
<comment type="catalytic activity">
    <reaction evidence="1">
        <text>4-maleylacetoacetate = 4-fumarylacetoacetate</text>
        <dbReference type="Rhea" id="RHEA:14817"/>
        <dbReference type="ChEBI" id="CHEBI:17105"/>
        <dbReference type="ChEBI" id="CHEBI:18034"/>
        <dbReference type="EC" id="5.2.1.2"/>
    </reaction>
</comment>
<dbReference type="GO" id="GO:0006559">
    <property type="term" value="P:L-phenylalanine catabolic process"/>
    <property type="evidence" value="ECO:0007669"/>
    <property type="project" value="UniProtKB-UniPathway"/>
</dbReference>
<dbReference type="InterPro" id="IPR040079">
    <property type="entry name" value="Glutathione_S-Trfase"/>
</dbReference>
<dbReference type="OrthoDB" id="202840at2759"/>
<dbReference type="PROSITE" id="PS50405">
    <property type="entry name" value="GST_CTER"/>
    <property type="match status" value="1"/>
</dbReference>
<name>A0A1W0X5M7_HYPEX</name>
<evidence type="ECO:0000313" key="10">
    <source>
        <dbReference type="EMBL" id="OQV22846.1"/>
    </source>
</evidence>
<dbReference type="GO" id="GO:0006572">
    <property type="term" value="P:L-tyrosine catabolic process"/>
    <property type="evidence" value="ECO:0007669"/>
    <property type="project" value="UniProtKB-KW"/>
</dbReference>
<dbReference type="GO" id="GO:0004364">
    <property type="term" value="F:glutathione transferase activity"/>
    <property type="evidence" value="ECO:0007669"/>
    <property type="project" value="TreeGrafter"/>
</dbReference>
<evidence type="ECO:0000256" key="2">
    <source>
        <dbReference type="ARBA" id="ARBA00001955"/>
    </source>
</evidence>
<evidence type="ECO:0000256" key="1">
    <source>
        <dbReference type="ARBA" id="ARBA00001622"/>
    </source>
</evidence>
<evidence type="ECO:0000259" key="8">
    <source>
        <dbReference type="PROSITE" id="PS50404"/>
    </source>
</evidence>
<dbReference type="EC" id="5.2.1.2" evidence="5"/>
<dbReference type="EMBL" id="MTYJ01000015">
    <property type="protein sequence ID" value="OQV22846.1"/>
    <property type="molecule type" value="Genomic_DNA"/>
</dbReference>
<dbReference type="GO" id="GO:0005737">
    <property type="term" value="C:cytoplasm"/>
    <property type="evidence" value="ECO:0007669"/>
    <property type="project" value="InterPro"/>
</dbReference>
<dbReference type="SFLD" id="SFLDS00019">
    <property type="entry name" value="Glutathione_Transferase_(cytos"/>
    <property type="match status" value="1"/>
</dbReference>
<evidence type="ECO:0000313" key="11">
    <source>
        <dbReference type="Proteomes" id="UP000192578"/>
    </source>
</evidence>
<evidence type="ECO:0000256" key="6">
    <source>
        <dbReference type="ARBA" id="ARBA00022878"/>
    </source>
</evidence>
<reference evidence="11" key="1">
    <citation type="submission" date="2017-01" db="EMBL/GenBank/DDBJ databases">
        <title>Comparative genomics of anhydrobiosis in the tardigrade Hypsibius dujardini.</title>
        <authorList>
            <person name="Yoshida Y."/>
            <person name="Koutsovoulos G."/>
            <person name="Laetsch D."/>
            <person name="Stevens L."/>
            <person name="Kumar S."/>
            <person name="Horikawa D."/>
            <person name="Ishino K."/>
            <person name="Komine S."/>
            <person name="Tomita M."/>
            <person name="Blaxter M."/>
            <person name="Arakawa K."/>
        </authorList>
    </citation>
    <scope>NUCLEOTIDE SEQUENCE [LARGE SCALE GENOMIC DNA]</scope>
    <source>
        <strain evidence="11">Z151</strain>
    </source>
</reference>
<proteinExistence type="inferred from homology"/>
<evidence type="ECO:0000256" key="3">
    <source>
        <dbReference type="ARBA" id="ARBA00004671"/>
    </source>
</evidence>
<gene>
    <name evidence="10" type="ORF">BV898_03279</name>
</gene>
<dbReference type="PANTHER" id="PTHR42673">
    <property type="entry name" value="MALEYLACETOACETATE ISOMERASE"/>
    <property type="match status" value="1"/>
</dbReference>
<evidence type="ECO:0000256" key="4">
    <source>
        <dbReference type="ARBA" id="ARBA00010007"/>
    </source>
</evidence>
<evidence type="ECO:0000259" key="9">
    <source>
        <dbReference type="PROSITE" id="PS50405"/>
    </source>
</evidence>
<comment type="pathway">
    <text evidence="3">Amino-acid degradation; L-phenylalanine degradation; acetoacetate and fumarate from L-phenylalanine: step 5/6.</text>
</comment>
<dbReference type="SUPFAM" id="SSF52833">
    <property type="entry name" value="Thioredoxin-like"/>
    <property type="match status" value="1"/>
</dbReference>
<sequence length="218" mass="24633">MASSIPKLHTYFRSSSAWRVRIALAWKQIEYEAVPVHLLNGEQKSEEYTRINPLQQVPALLIDGHVITQSLAIMEYLEEKFPQHPILPQDTLQRARVREVSEIIGSGIQPLHNLSVLNKVSDETSKKVEFAAFWIAKAFDALEVLLESTSGKYCVGDEVTMADFCLVPQVAAAERFKVPLEKYVNIRRVNAALKALQPFQKADQFAQSDCPEDLKPKN</sequence>
<evidence type="ECO:0000256" key="7">
    <source>
        <dbReference type="ARBA" id="ARBA00023232"/>
    </source>
</evidence>
<dbReference type="SUPFAM" id="SSF47616">
    <property type="entry name" value="GST C-terminal domain-like"/>
    <property type="match status" value="1"/>
</dbReference>
<accession>A0A1W0X5M7</accession>
<dbReference type="InterPro" id="IPR010987">
    <property type="entry name" value="Glutathione-S-Trfase_C-like"/>
</dbReference>
<dbReference type="SFLD" id="SFLDG00358">
    <property type="entry name" value="Main_(cytGST)"/>
    <property type="match status" value="1"/>
</dbReference>
<dbReference type="InterPro" id="IPR036249">
    <property type="entry name" value="Thioredoxin-like_sf"/>
</dbReference>
<dbReference type="Proteomes" id="UP000192578">
    <property type="component" value="Unassembled WGS sequence"/>
</dbReference>
<dbReference type="Pfam" id="PF02798">
    <property type="entry name" value="GST_N"/>
    <property type="match status" value="1"/>
</dbReference>
<dbReference type="GO" id="GO:0006749">
    <property type="term" value="P:glutathione metabolic process"/>
    <property type="evidence" value="ECO:0007669"/>
    <property type="project" value="TreeGrafter"/>
</dbReference>
<dbReference type="Gene3D" id="1.20.1050.10">
    <property type="match status" value="1"/>
</dbReference>